<reference evidence="2" key="2">
    <citation type="submission" date="2025-08" db="UniProtKB">
        <authorList>
            <consortium name="RefSeq"/>
        </authorList>
    </citation>
    <scope>IDENTIFICATION</scope>
    <source>
        <tissue evidence="2">Leaf</tissue>
    </source>
</reference>
<evidence type="ECO:0000313" key="2">
    <source>
        <dbReference type="RefSeq" id="XP_056691076.1"/>
    </source>
</evidence>
<dbReference type="Proteomes" id="UP000813463">
    <property type="component" value="Chromosome 1"/>
</dbReference>
<gene>
    <name evidence="2" type="primary">LOC130466282</name>
</gene>
<reference evidence="1" key="1">
    <citation type="journal article" date="2021" name="Nat. Commun.">
        <title>Genomic analyses provide insights into spinach domestication and the genetic basis of agronomic traits.</title>
        <authorList>
            <person name="Cai X."/>
            <person name="Sun X."/>
            <person name="Xu C."/>
            <person name="Sun H."/>
            <person name="Wang X."/>
            <person name="Ge C."/>
            <person name="Zhang Z."/>
            <person name="Wang Q."/>
            <person name="Fei Z."/>
            <person name="Jiao C."/>
            <person name="Wang Q."/>
        </authorList>
    </citation>
    <scope>NUCLEOTIDE SEQUENCE [LARGE SCALE GENOMIC DNA]</scope>
    <source>
        <strain evidence="1">cv. Varoflay</strain>
    </source>
</reference>
<sequence length="108" mass="12835">MQISSLHHKLRHNRGNLLMERDILKNFTQLQKARDITQSVYTEELIESKIKYIMPVIDGTRNQRKINRRDKKKDILSLDKRLNFLERKLAKIYPKMEAVLDGSNVLCK</sequence>
<dbReference type="RefSeq" id="XP_056691076.1">
    <property type="nucleotide sequence ID" value="XM_056835098.1"/>
</dbReference>
<name>A0ABM3R647_SPIOL</name>
<keyword evidence="1" id="KW-1185">Reference proteome</keyword>
<organism evidence="1 2">
    <name type="scientific">Spinacia oleracea</name>
    <name type="common">Spinach</name>
    <dbReference type="NCBI Taxonomy" id="3562"/>
    <lineage>
        <taxon>Eukaryota</taxon>
        <taxon>Viridiplantae</taxon>
        <taxon>Streptophyta</taxon>
        <taxon>Embryophyta</taxon>
        <taxon>Tracheophyta</taxon>
        <taxon>Spermatophyta</taxon>
        <taxon>Magnoliopsida</taxon>
        <taxon>eudicotyledons</taxon>
        <taxon>Gunneridae</taxon>
        <taxon>Pentapetalae</taxon>
        <taxon>Caryophyllales</taxon>
        <taxon>Chenopodiaceae</taxon>
        <taxon>Chenopodioideae</taxon>
        <taxon>Anserineae</taxon>
        <taxon>Spinacia</taxon>
    </lineage>
</organism>
<evidence type="ECO:0000313" key="1">
    <source>
        <dbReference type="Proteomes" id="UP000813463"/>
    </source>
</evidence>
<protein>
    <submittedName>
        <fullName evidence="2">Uncharacterized protein</fullName>
    </submittedName>
</protein>
<accession>A0ABM3R647</accession>
<dbReference type="GeneID" id="130466282"/>
<proteinExistence type="predicted"/>